<evidence type="ECO:0000313" key="12">
    <source>
        <dbReference type="Proteomes" id="UP001497623"/>
    </source>
</evidence>
<dbReference type="FunFam" id="3.10.50.10:FF:000001">
    <property type="entry name" value="Chitinase 3-like 1"/>
    <property type="match status" value="2"/>
</dbReference>
<organism evidence="11 12">
    <name type="scientific">Meganyctiphanes norvegica</name>
    <name type="common">Northern krill</name>
    <name type="synonym">Thysanopoda norvegica</name>
    <dbReference type="NCBI Taxonomy" id="48144"/>
    <lineage>
        <taxon>Eukaryota</taxon>
        <taxon>Metazoa</taxon>
        <taxon>Ecdysozoa</taxon>
        <taxon>Arthropoda</taxon>
        <taxon>Crustacea</taxon>
        <taxon>Multicrustacea</taxon>
        <taxon>Malacostraca</taxon>
        <taxon>Eumalacostraca</taxon>
        <taxon>Eucarida</taxon>
        <taxon>Euphausiacea</taxon>
        <taxon>Euphausiidae</taxon>
        <taxon>Meganyctiphanes</taxon>
    </lineage>
</organism>
<evidence type="ECO:0000256" key="2">
    <source>
        <dbReference type="ARBA" id="ARBA00022669"/>
    </source>
</evidence>
<dbReference type="SUPFAM" id="SSF51445">
    <property type="entry name" value="(Trans)glycosidases"/>
    <property type="match status" value="2"/>
</dbReference>
<reference evidence="11 12" key="1">
    <citation type="submission" date="2024-05" db="EMBL/GenBank/DDBJ databases">
        <authorList>
            <person name="Wallberg A."/>
        </authorList>
    </citation>
    <scope>NUCLEOTIDE SEQUENCE [LARGE SCALE GENOMIC DNA]</scope>
</reference>
<dbReference type="InterPro" id="IPR036508">
    <property type="entry name" value="Chitin-bd_dom_sf"/>
</dbReference>
<dbReference type="InterPro" id="IPR029070">
    <property type="entry name" value="Chitinase_insertion_sf"/>
</dbReference>
<evidence type="ECO:0000256" key="6">
    <source>
        <dbReference type="ARBA" id="ARBA00023295"/>
    </source>
</evidence>
<evidence type="ECO:0000313" key="11">
    <source>
        <dbReference type="EMBL" id="CAL4069074.1"/>
    </source>
</evidence>
<dbReference type="CDD" id="cd02872">
    <property type="entry name" value="GH18_chitolectin_chitotriosidase"/>
    <property type="match status" value="2"/>
</dbReference>
<feature type="domain" description="GH18" evidence="10">
    <location>
        <begin position="209"/>
        <end position="580"/>
    </location>
</feature>
<feature type="domain" description="Chitin-binding type-2" evidence="9">
    <location>
        <begin position="1035"/>
        <end position="1096"/>
    </location>
</feature>
<dbReference type="Proteomes" id="UP001497623">
    <property type="component" value="Unassembled WGS sequence"/>
</dbReference>
<feature type="compositionally biased region" description="Basic residues" evidence="8">
    <location>
        <begin position="174"/>
        <end position="183"/>
    </location>
</feature>
<evidence type="ECO:0000256" key="5">
    <source>
        <dbReference type="ARBA" id="ARBA00023157"/>
    </source>
</evidence>
<evidence type="ECO:0000256" key="3">
    <source>
        <dbReference type="ARBA" id="ARBA00022729"/>
    </source>
</evidence>
<dbReference type="SUPFAM" id="SSF54556">
    <property type="entry name" value="Chitinase insertion domain"/>
    <property type="match status" value="2"/>
</dbReference>
<keyword evidence="2" id="KW-0147">Chitin-binding</keyword>
<sequence>MSLAGPKGHKPPMIICVLHYNLTTETKLASSKCLCLCPCYHCFCSHLNFNPLESIGCLRLWLLAGILILVSALTQAQDAPVRRRSRFRAKKRTNAFDLTQPQSVRSAVAPTASDVASDRSDGPVRSAAIPTRSSTNTLQRRGPATVDGGGTSRNRVRTRFRPQTRTDLDGNKSPIKRPQRPSRIKSPQSSRNTQAISNNVRATTKDSKYKVVCYFTNWAQYRKGVGKYTPGHIDANICTHIIYAFGWLKNGRLTSLEANDETKEGKVGFYEQTMNLKNINPNLKVMLALGGWSFGTTKFRNMAKDRYNRQIFIFSAISFLREHGFDGLDLDWEYPKGAADKKNFVLLLKELKEAFEAEAAELGEPVMLLSAAVPVGPENIRGGYDVPKVSQYLDFINVMAYDFHGKWEQMVGHNAPLYAPSHDTEYRKQLSVDYASQLWHRMGAPKEKLIIGMPTYGRSFTMTDTRLTQVNSPASGGGDAGKYTGEGGFLAYYEICEMLKSGGAYIWDEEMQVPYMVQGKTWVGFDDERAIRNKMQYIKKNDFGGAMVWTLDMDDHTGTVCGGGVKYPLIGIMAEELLGRPRGGEDVDWSKYTTVQIAQEMTLPPPSSLDANALVRNQLQTPAQDRMHVVPATPQSTPKVVCYYTSWATKRPGAGRFGPENLDPFLCTHIIYAFAGMKEYRLAAGKPTDISDGFEPGMYEKITALKEQNPNLKVLLALGGWAFGSQPFQELVANQFRMNGFVYDAIEFLRQHNFDGLDIDWEYPRGPDDKANYVNFLRELRLAFEGEAKSTGNSRLLVTAAVPASFEALAAGYDVPEISKYVDYLNIMTYDFHGQWDTTVGHNSPLLPLVTASSYEKKLTVEYSIRQWMKEGAPAQKILVGIPAYGRSFTLSDASKFDIGAPVVGGGLEGRYTQEEGFLSYYEVCDFLFEDNTTLVWDNEQQVPFAYRGNQWVGFDDERSLEVKVDWLKGENLGGVMVWSADMDDFRGNCGTGKYPLLQTLAQTLSNYSVPLTFDGPYEDTGTLIGTAEKKDPNEVYCEEEDGHISHHVDKLDCTHYYLCQGTSKHHMPCPIGLVWNPDGTVCDWPENITDKQCIGGPEPKA</sequence>
<name>A0AAV2Q357_MEGNR</name>
<keyword evidence="12" id="KW-1185">Reference proteome</keyword>
<evidence type="ECO:0000256" key="7">
    <source>
        <dbReference type="RuleBase" id="RU000489"/>
    </source>
</evidence>
<evidence type="ECO:0000256" key="8">
    <source>
        <dbReference type="SAM" id="MobiDB-lite"/>
    </source>
</evidence>
<dbReference type="FunFam" id="3.20.20.80:FF:000007">
    <property type="entry name" value="Acidic mammalian chitinase"/>
    <property type="match status" value="2"/>
</dbReference>
<dbReference type="SMART" id="SM00636">
    <property type="entry name" value="Glyco_18"/>
    <property type="match status" value="2"/>
</dbReference>
<dbReference type="Pfam" id="PF01607">
    <property type="entry name" value="CBM_14"/>
    <property type="match status" value="1"/>
</dbReference>
<evidence type="ECO:0008006" key="13">
    <source>
        <dbReference type="Google" id="ProtNLM"/>
    </source>
</evidence>
<dbReference type="InterPro" id="IPR017853">
    <property type="entry name" value="GH"/>
</dbReference>
<evidence type="ECO:0000259" key="9">
    <source>
        <dbReference type="PROSITE" id="PS50940"/>
    </source>
</evidence>
<feature type="compositionally biased region" description="Polar residues" evidence="8">
    <location>
        <begin position="185"/>
        <end position="201"/>
    </location>
</feature>
<dbReference type="PROSITE" id="PS01095">
    <property type="entry name" value="GH18_1"/>
    <property type="match status" value="2"/>
</dbReference>
<feature type="compositionally biased region" description="Polar residues" evidence="8">
    <location>
        <begin position="96"/>
        <end position="105"/>
    </location>
</feature>
<dbReference type="PANTHER" id="PTHR11177">
    <property type="entry name" value="CHITINASE"/>
    <property type="match status" value="1"/>
</dbReference>
<keyword evidence="3" id="KW-0732">Signal</keyword>
<dbReference type="Gene3D" id="2.170.140.10">
    <property type="entry name" value="Chitin binding domain"/>
    <property type="match status" value="1"/>
</dbReference>
<dbReference type="InterPro" id="IPR001579">
    <property type="entry name" value="Glyco_hydro_18_chit_AS"/>
</dbReference>
<dbReference type="PROSITE" id="PS50940">
    <property type="entry name" value="CHIT_BIND_II"/>
    <property type="match status" value="1"/>
</dbReference>
<dbReference type="EMBL" id="CAXKWB010003381">
    <property type="protein sequence ID" value="CAL4069074.1"/>
    <property type="molecule type" value="Genomic_DNA"/>
</dbReference>
<evidence type="ECO:0000259" key="10">
    <source>
        <dbReference type="PROSITE" id="PS51910"/>
    </source>
</evidence>
<dbReference type="GO" id="GO:0004568">
    <property type="term" value="F:chitinase activity"/>
    <property type="evidence" value="ECO:0007669"/>
    <property type="project" value="UniProtKB-ARBA"/>
</dbReference>
<keyword evidence="4 7" id="KW-0378">Hydrolase</keyword>
<dbReference type="GO" id="GO:0006032">
    <property type="term" value="P:chitin catabolic process"/>
    <property type="evidence" value="ECO:0007669"/>
    <property type="project" value="UniProtKB-ARBA"/>
</dbReference>
<dbReference type="Pfam" id="PF00704">
    <property type="entry name" value="Glyco_hydro_18"/>
    <property type="match status" value="2"/>
</dbReference>
<dbReference type="SMART" id="SM00494">
    <property type="entry name" value="ChtBD2"/>
    <property type="match status" value="1"/>
</dbReference>
<dbReference type="PROSITE" id="PS51910">
    <property type="entry name" value="GH18_2"/>
    <property type="match status" value="2"/>
</dbReference>
<dbReference type="AlphaFoldDB" id="A0AAV2Q357"/>
<dbReference type="InterPro" id="IPR011583">
    <property type="entry name" value="Chitinase_II/V-like_cat"/>
</dbReference>
<dbReference type="Gene3D" id="3.20.20.80">
    <property type="entry name" value="Glycosidases"/>
    <property type="match status" value="2"/>
</dbReference>
<evidence type="ECO:0000256" key="4">
    <source>
        <dbReference type="ARBA" id="ARBA00022801"/>
    </source>
</evidence>
<feature type="domain" description="GH18" evidence="10">
    <location>
        <begin position="638"/>
        <end position="1008"/>
    </location>
</feature>
<dbReference type="InterPro" id="IPR001223">
    <property type="entry name" value="Glyco_hydro18_cat"/>
</dbReference>
<dbReference type="SUPFAM" id="SSF57625">
    <property type="entry name" value="Invertebrate chitin-binding proteins"/>
    <property type="match status" value="1"/>
</dbReference>
<dbReference type="GO" id="GO:0005576">
    <property type="term" value="C:extracellular region"/>
    <property type="evidence" value="ECO:0007669"/>
    <property type="project" value="InterPro"/>
</dbReference>
<comment type="similarity">
    <text evidence="1">Belongs to the glycosyl hydrolase 18 family. Chitinase class II subfamily.</text>
</comment>
<dbReference type="InterPro" id="IPR050314">
    <property type="entry name" value="Glycosyl_Hydrlase_18"/>
</dbReference>
<dbReference type="Gene3D" id="3.10.50.10">
    <property type="match status" value="2"/>
</dbReference>
<gene>
    <name evidence="11" type="ORF">MNOR_LOCUS7607</name>
</gene>
<dbReference type="PANTHER" id="PTHR11177:SF317">
    <property type="entry name" value="CHITINASE 12-RELATED"/>
    <property type="match status" value="1"/>
</dbReference>
<accession>A0AAV2Q357</accession>
<dbReference type="InterPro" id="IPR002557">
    <property type="entry name" value="Chitin-bd_dom"/>
</dbReference>
<keyword evidence="6 7" id="KW-0326">Glycosidase</keyword>
<comment type="caution">
    <text evidence="11">The sequence shown here is derived from an EMBL/GenBank/DDBJ whole genome shotgun (WGS) entry which is preliminary data.</text>
</comment>
<proteinExistence type="inferred from homology"/>
<evidence type="ECO:0000256" key="1">
    <source>
        <dbReference type="ARBA" id="ARBA00009121"/>
    </source>
</evidence>
<dbReference type="GO" id="GO:0008061">
    <property type="term" value="F:chitin binding"/>
    <property type="evidence" value="ECO:0007669"/>
    <property type="project" value="UniProtKB-KW"/>
</dbReference>
<dbReference type="GO" id="GO:0005975">
    <property type="term" value="P:carbohydrate metabolic process"/>
    <property type="evidence" value="ECO:0007669"/>
    <property type="project" value="InterPro"/>
</dbReference>
<keyword evidence="5" id="KW-1015">Disulfide bond</keyword>
<feature type="region of interest" description="Disordered" evidence="8">
    <location>
        <begin position="92"/>
        <end position="201"/>
    </location>
</feature>
<protein>
    <recommendedName>
        <fullName evidence="13">Chitinase</fullName>
    </recommendedName>
</protein>